<dbReference type="InterPro" id="IPR037026">
    <property type="entry name" value="Vgr_OB-fold_dom_sf"/>
</dbReference>
<dbReference type="NCBIfam" id="TIGR01644">
    <property type="entry name" value="phage_P2_V"/>
    <property type="match status" value="1"/>
</dbReference>
<reference evidence="3 4" key="1">
    <citation type="submission" date="2017-06" db="EMBL/GenBank/DDBJ databases">
        <title>Draft genome of Pseudomonas nitroreducens DF05.</title>
        <authorList>
            <person name="Iyer R."/>
        </authorList>
    </citation>
    <scope>NUCLEOTIDE SEQUENCE [LARGE SCALE GENOMIC DNA]</scope>
    <source>
        <strain evidence="3 4">DF05</strain>
    </source>
</reference>
<proteinExistence type="predicted"/>
<dbReference type="eggNOG" id="COG4540">
    <property type="taxonomic scope" value="Bacteria"/>
</dbReference>
<comment type="caution">
    <text evidence="3">The sequence shown here is derived from an EMBL/GenBank/DDBJ whole genome shotgun (WGS) entry which is preliminary data.</text>
</comment>
<dbReference type="AlphaFoldDB" id="A0A246F7U5"/>
<protein>
    <submittedName>
        <fullName evidence="3">Phage baseplate protein</fullName>
    </submittedName>
</protein>
<evidence type="ECO:0000313" key="4">
    <source>
        <dbReference type="Proteomes" id="UP000198145"/>
    </source>
</evidence>
<dbReference type="RefSeq" id="WP_088420362.1">
    <property type="nucleotide sequence ID" value="NZ_NJBA01000007.1"/>
</dbReference>
<dbReference type="InterPro" id="IPR054122">
    <property type="entry name" value="Gp138-like_C"/>
</dbReference>
<dbReference type="Proteomes" id="UP000198145">
    <property type="component" value="Unassembled WGS sequence"/>
</dbReference>
<dbReference type="STRING" id="46680.GCA_000807755_06399"/>
<feature type="domain" description="Gp5/Type VI secretion system Vgr protein OB-fold" evidence="1">
    <location>
        <begin position="20"/>
        <end position="86"/>
    </location>
</feature>
<dbReference type="Pfam" id="PF04717">
    <property type="entry name" value="Phage_base_V"/>
    <property type="match status" value="1"/>
</dbReference>
<sequence length="187" mass="19604">MNQDYVSAEHDRMLAALVMPCEVVAVDLAAARVRVRSGEWISAWVRWHAQAAGAARHWRAPSLGEQGVLLSPSGMAAMGTFVPGLFGAASAPPNNRGEVESWHFPDGAVLSYDWQAHRYDLQLPAGTATVKVGGTQVVIDPGAVSITAASIQLTGPVTIKGALTVNGNISSTGSIMDTAGNSNHHTH</sequence>
<name>A0A246F7U5_PSENT</name>
<dbReference type="Gene3D" id="2.40.50.230">
    <property type="entry name" value="Gp5 N-terminal domain"/>
    <property type="match status" value="1"/>
</dbReference>
<feature type="domain" description="Gp138-like beta-helical trimerization" evidence="2">
    <location>
        <begin position="101"/>
        <end position="171"/>
    </location>
</feature>
<organism evidence="3 4">
    <name type="scientific">Pseudomonas nitroreducens</name>
    <dbReference type="NCBI Taxonomy" id="46680"/>
    <lineage>
        <taxon>Bacteria</taxon>
        <taxon>Pseudomonadati</taxon>
        <taxon>Pseudomonadota</taxon>
        <taxon>Gammaproteobacteria</taxon>
        <taxon>Pseudomonadales</taxon>
        <taxon>Pseudomonadaceae</taxon>
        <taxon>Pseudomonas</taxon>
    </lineage>
</organism>
<evidence type="ECO:0000313" key="3">
    <source>
        <dbReference type="EMBL" id="OWP49239.1"/>
    </source>
</evidence>
<dbReference type="InterPro" id="IPR013046">
    <property type="entry name" value="GpV/Gp45"/>
</dbReference>
<evidence type="ECO:0000259" key="2">
    <source>
        <dbReference type="Pfam" id="PF21930"/>
    </source>
</evidence>
<dbReference type="Pfam" id="PF21930">
    <property type="entry name" value="Gp138_C"/>
    <property type="match status" value="1"/>
</dbReference>
<dbReference type="Gene3D" id="6.20.150.10">
    <property type="match status" value="1"/>
</dbReference>
<dbReference type="EMBL" id="NJBA01000007">
    <property type="protein sequence ID" value="OWP49239.1"/>
    <property type="molecule type" value="Genomic_DNA"/>
</dbReference>
<accession>A0A246F7U5</accession>
<gene>
    <name evidence="3" type="ORF">CEG18_21145</name>
</gene>
<evidence type="ECO:0000259" key="1">
    <source>
        <dbReference type="Pfam" id="PF04717"/>
    </source>
</evidence>
<dbReference type="InterPro" id="IPR006531">
    <property type="entry name" value="Gp5/Vgr_OB"/>
</dbReference>